<dbReference type="GO" id="GO:0000976">
    <property type="term" value="F:transcription cis-regulatory region binding"/>
    <property type="evidence" value="ECO:0007669"/>
    <property type="project" value="InterPro"/>
</dbReference>
<dbReference type="InterPro" id="IPR004827">
    <property type="entry name" value="bZIP"/>
</dbReference>
<name>A0A177AE81_9PEZI</name>
<feature type="compositionally biased region" description="Polar residues" evidence="3">
    <location>
        <begin position="165"/>
        <end position="198"/>
    </location>
</feature>
<dbReference type="PANTHER" id="PTHR40621">
    <property type="entry name" value="TRANSCRIPTION FACTOR KAPC-RELATED"/>
    <property type="match status" value="1"/>
</dbReference>
<dbReference type="EMBL" id="KV441391">
    <property type="protein sequence ID" value="OAF60415.1"/>
    <property type="molecule type" value="Genomic_DNA"/>
</dbReference>
<dbReference type="SUPFAM" id="SSF57959">
    <property type="entry name" value="Leucine zipper domain"/>
    <property type="match status" value="1"/>
</dbReference>
<feature type="domain" description="BZIP" evidence="4">
    <location>
        <begin position="32"/>
        <end position="90"/>
    </location>
</feature>
<dbReference type="RefSeq" id="XP_024325696.1">
    <property type="nucleotide sequence ID" value="XM_024466877.1"/>
</dbReference>
<dbReference type="InterPro" id="IPR050936">
    <property type="entry name" value="AP-1-like"/>
</dbReference>
<dbReference type="OrthoDB" id="2590011at2759"/>
<comment type="subcellular location">
    <subcellularLocation>
        <location evidence="1">Nucleus</location>
    </subcellularLocation>
</comment>
<proteinExistence type="predicted"/>
<dbReference type="PANTHER" id="PTHR40621:SF6">
    <property type="entry name" value="AP-1-LIKE TRANSCRIPTION FACTOR YAP1-RELATED"/>
    <property type="match status" value="1"/>
</dbReference>
<dbReference type="GO" id="GO:0090575">
    <property type="term" value="C:RNA polymerase II transcription regulator complex"/>
    <property type="evidence" value="ECO:0007669"/>
    <property type="project" value="TreeGrafter"/>
</dbReference>
<feature type="compositionally biased region" description="Low complexity" evidence="3">
    <location>
        <begin position="21"/>
        <end position="30"/>
    </location>
</feature>
<feature type="region of interest" description="Disordered" evidence="3">
    <location>
        <begin position="1"/>
        <end position="49"/>
    </location>
</feature>
<evidence type="ECO:0000256" key="2">
    <source>
        <dbReference type="ARBA" id="ARBA00023242"/>
    </source>
</evidence>
<feature type="region of interest" description="Disordered" evidence="3">
    <location>
        <begin position="161"/>
        <end position="199"/>
    </location>
</feature>
<reference evidence="5" key="1">
    <citation type="submission" date="2016-03" db="EMBL/GenBank/DDBJ databases">
        <title>Updated assembly of Pseudogymnoascus destructans, the fungus causing white-nose syndrome of bats.</title>
        <authorList>
            <person name="Palmer J.M."/>
            <person name="Drees K.P."/>
            <person name="Foster J.T."/>
            <person name="Lindner D.L."/>
        </authorList>
    </citation>
    <scope>NUCLEOTIDE SEQUENCE [LARGE SCALE GENOMIC DNA]</scope>
    <source>
        <strain evidence="5">20631-21</strain>
    </source>
</reference>
<dbReference type="AlphaFoldDB" id="A0A177AE81"/>
<protein>
    <recommendedName>
        <fullName evidence="4">BZIP domain-containing protein</fullName>
    </recommendedName>
</protein>
<keyword evidence="2" id="KW-0539">Nucleus</keyword>
<dbReference type="PROSITE" id="PS50217">
    <property type="entry name" value="BZIP"/>
    <property type="match status" value="1"/>
</dbReference>
<dbReference type="GeneID" id="36286306"/>
<dbReference type="Gene3D" id="1.20.5.170">
    <property type="match status" value="1"/>
</dbReference>
<accession>A0A177AE81</accession>
<dbReference type="eggNOG" id="ENOG502SPRN">
    <property type="taxonomic scope" value="Eukaryota"/>
</dbReference>
<sequence length="348" mass="37847">MKKFSFRSFRPSKDTGGEQGSSSSDKQAVSSKRREQVRKAQRTHRERKEKYIKSLETEVLQLRTNEANLLQETRSLYAEVSQLKNLLTELGVQLPILGASGLAEYESTAFPSNSVVSIRQGSIGPQIHVGHSAADTRHRNDGFHLSANLHTGGAQRIFHKEDSQTSDVTSSLQSPASGEVLSSPNAYESAQSVTSPESTADLDMESIGVEFVLTLESPCLGHMQGNPDEPEAPSGHVLTVSAPLLYRAPSIATGPHICTTTPWEAPASGLERLLSLSQGLVLYGEVTPVQAWNYIRRRLGPKGLEVERLRTLTEKLLKEVSCHGFGAVVEQGTFEGLVFDTLLVGQVA</sequence>
<evidence type="ECO:0000259" key="4">
    <source>
        <dbReference type="PROSITE" id="PS50217"/>
    </source>
</evidence>
<dbReference type="VEuPathDB" id="FungiDB:GMDG_08032"/>
<dbReference type="InterPro" id="IPR046347">
    <property type="entry name" value="bZIP_sf"/>
</dbReference>
<gene>
    <name evidence="5" type="ORF">VC83_03229</name>
</gene>
<dbReference type="CDD" id="cd14688">
    <property type="entry name" value="bZIP_YAP"/>
    <property type="match status" value="1"/>
</dbReference>
<evidence type="ECO:0000256" key="3">
    <source>
        <dbReference type="SAM" id="MobiDB-lite"/>
    </source>
</evidence>
<dbReference type="GO" id="GO:0001228">
    <property type="term" value="F:DNA-binding transcription activator activity, RNA polymerase II-specific"/>
    <property type="evidence" value="ECO:0007669"/>
    <property type="project" value="TreeGrafter"/>
</dbReference>
<dbReference type="Proteomes" id="UP000077154">
    <property type="component" value="Unassembled WGS sequence"/>
</dbReference>
<evidence type="ECO:0000313" key="5">
    <source>
        <dbReference type="EMBL" id="OAF60415.1"/>
    </source>
</evidence>
<evidence type="ECO:0000256" key="1">
    <source>
        <dbReference type="ARBA" id="ARBA00004123"/>
    </source>
</evidence>
<organism evidence="5">
    <name type="scientific">Pseudogymnoascus destructans</name>
    <dbReference type="NCBI Taxonomy" id="655981"/>
    <lineage>
        <taxon>Eukaryota</taxon>
        <taxon>Fungi</taxon>
        <taxon>Dikarya</taxon>
        <taxon>Ascomycota</taxon>
        <taxon>Pezizomycotina</taxon>
        <taxon>Leotiomycetes</taxon>
        <taxon>Thelebolales</taxon>
        <taxon>Thelebolaceae</taxon>
        <taxon>Pseudogymnoascus</taxon>
    </lineage>
</organism>